<feature type="signal peptide" evidence="2">
    <location>
        <begin position="1"/>
        <end position="25"/>
    </location>
</feature>
<gene>
    <name evidence="3" type="ORF">CA260_10310</name>
</gene>
<evidence type="ECO:0000313" key="3">
    <source>
        <dbReference type="EMBL" id="RAO78189.1"/>
    </source>
</evidence>
<evidence type="ECO:0000256" key="2">
    <source>
        <dbReference type="SAM" id="SignalP"/>
    </source>
</evidence>
<keyword evidence="1" id="KW-0812">Transmembrane</keyword>
<evidence type="ECO:0008006" key="5">
    <source>
        <dbReference type="Google" id="ProtNLM"/>
    </source>
</evidence>
<organism evidence="3 4">
    <name type="scientific">Dyella jiangningensis</name>
    <dbReference type="NCBI Taxonomy" id="1379159"/>
    <lineage>
        <taxon>Bacteria</taxon>
        <taxon>Pseudomonadati</taxon>
        <taxon>Pseudomonadota</taxon>
        <taxon>Gammaproteobacteria</taxon>
        <taxon>Lysobacterales</taxon>
        <taxon>Rhodanobacteraceae</taxon>
        <taxon>Dyella</taxon>
    </lineage>
</organism>
<name>A0A328P7W9_9GAMM</name>
<keyword evidence="1" id="KW-0472">Membrane</keyword>
<dbReference type="Proteomes" id="UP000248926">
    <property type="component" value="Unassembled WGS sequence"/>
</dbReference>
<dbReference type="RefSeq" id="WP_111982795.1">
    <property type="nucleotide sequence ID" value="NZ_NFZS01000001.1"/>
</dbReference>
<feature type="transmembrane region" description="Helical" evidence="1">
    <location>
        <begin position="44"/>
        <end position="64"/>
    </location>
</feature>
<comment type="caution">
    <text evidence="3">The sequence shown here is derived from an EMBL/GenBank/DDBJ whole genome shotgun (WGS) entry which is preliminary data.</text>
</comment>
<accession>A0A328P7W9</accession>
<dbReference type="InterPro" id="IPR008020">
    <property type="entry name" value="G8P"/>
</dbReference>
<feature type="chain" id="PRO_5016394265" description="Methyltransferase" evidence="2">
    <location>
        <begin position="26"/>
        <end position="69"/>
    </location>
</feature>
<protein>
    <recommendedName>
        <fullName evidence="5">Methyltransferase</fullName>
    </recommendedName>
</protein>
<evidence type="ECO:0000313" key="4">
    <source>
        <dbReference type="Proteomes" id="UP000248926"/>
    </source>
</evidence>
<dbReference type="Pfam" id="PF05356">
    <property type="entry name" value="Phage_Coat_B"/>
    <property type="match status" value="1"/>
</dbReference>
<reference evidence="3 4" key="1">
    <citation type="journal article" date="2018" name="Genet. Mol. Biol.">
        <title>The genome sequence of Dyella jiangningensis FCAV SCS01 from a lignocellulose-decomposing microbial consortium metagenome reveals potential for biotechnological applications.</title>
        <authorList>
            <person name="Desiderato J.G."/>
            <person name="Alvarenga D.O."/>
            <person name="Constancio M.T.L."/>
            <person name="Alves L.M.C."/>
            <person name="Varani A.M."/>
        </authorList>
    </citation>
    <scope>NUCLEOTIDE SEQUENCE [LARGE SCALE GENOMIC DNA]</scope>
    <source>
        <strain evidence="3 4">FCAV SCS01</strain>
    </source>
</reference>
<keyword evidence="1" id="KW-1133">Transmembrane helix</keyword>
<dbReference type="EMBL" id="NFZS01000001">
    <property type="protein sequence ID" value="RAO78189.1"/>
    <property type="molecule type" value="Genomic_DNA"/>
</dbReference>
<sequence>MNLKSKGLAVVSVLSGGFIAAPAFAADDMSTAVVTAISGVNPQIIAVVGAVAGALVLIVAWQLIKKAMH</sequence>
<evidence type="ECO:0000256" key="1">
    <source>
        <dbReference type="SAM" id="Phobius"/>
    </source>
</evidence>
<keyword evidence="2" id="KW-0732">Signal</keyword>
<keyword evidence="4" id="KW-1185">Reference proteome</keyword>
<proteinExistence type="predicted"/>
<dbReference type="AlphaFoldDB" id="A0A328P7W9"/>